<feature type="transmembrane region" description="Helical" evidence="9">
    <location>
        <begin position="78"/>
        <end position="100"/>
    </location>
</feature>
<dbReference type="PANTHER" id="PTHR24421">
    <property type="entry name" value="NITRATE/NITRITE SENSOR PROTEIN NARX-RELATED"/>
    <property type="match status" value="1"/>
</dbReference>
<evidence type="ECO:0000256" key="9">
    <source>
        <dbReference type="SAM" id="Phobius"/>
    </source>
</evidence>
<evidence type="ECO:0000313" key="13">
    <source>
        <dbReference type="Proteomes" id="UP000237752"/>
    </source>
</evidence>
<organism evidence="12 13">
    <name type="scientific">Antricoccus suffuscus</name>
    <dbReference type="NCBI Taxonomy" id="1629062"/>
    <lineage>
        <taxon>Bacteria</taxon>
        <taxon>Bacillati</taxon>
        <taxon>Actinomycetota</taxon>
        <taxon>Actinomycetes</taxon>
        <taxon>Geodermatophilales</taxon>
        <taxon>Antricoccaceae</taxon>
        <taxon>Antricoccus</taxon>
    </lineage>
</organism>
<accession>A0A2T0ZY87</accession>
<keyword evidence="8" id="KW-0902">Two-component regulatory system</keyword>
<feature type="domain" description="Signal transduction histidine kinase subgroup 3 dimerisation and phosphoacceptor" evidence="11">
    <location>
        <begin position="375"/>
        <end position="440"/>
    </location>
</feature>
<evidence type="ECO:0000256" key="1">
    <source>
        <dbReference type="ARBA" id="ARBA00000085"/>
    </source>
</evidence>
<feature type="domain" description="Histidine kinase/HSP90-like ATPase" evidence="10">
    <location>
        <begin position="479"/>
        <end position="562"/>
    </location>
</feature>
<dbReference type="SUPFAM" id="SSF55874">
    <property type="entry name" value="ATPase domain of HSP90 chaperone/DNA topoisomerase II/histidine kinase"/>
    <property type="match status" value="1"/>
</dbReference>
<keyword evidence="5" id="KW-0547">Nucleotide-binding</keyword>
<keyword evidence="13" id="KW-1185">Reference proteome</keyword>
<dbReference type="GO" id="GO:0046983">
    <property type="term" value="F:protein dimerization activity"/>
    <property type="evidence" value="ECO:0007669"/>
    <property type="project" value="InterPro"/>
</dbReference>
<keyword evidence="9" id="KW-0812">Transmembrane</keyword>
<reference evidence="12 13" key="1">
    <citation type="submission" date="2018-03" db="EMBL/GenBank/DDBJ databases">
        <title>Genomic Encyclopedia of Archaeal and Bacterial Type Strains, Phase II (KMG-II): from individual species to whole genera.</title>
        <authorList>
            <person name="Goeker M."/>
        </authorList>
    </citation>
    <scope>NUCLEOTIDE SEQUENCE [LARGE SCALE GENOMIC DNA]</scope>
    <source>
        <strain evidence="12 13">DSM 100065</strain>
    </source>
</reference>
<evidence type="ECO:0000259" key="11">
    <source>
        <dbReference type="Pfam" id="PF07730"/>
    </source>
</evidence>
<comment type="catalytic activity">
    <reaction evidence="1">
        <text>ATP + protein L-histidine = ADP + protein N-phospho-L-histidine.</text>
        <dbReference type="EC" id="2.7.13.3"/>
    </reaction>
</comment>
<dbReference type="AlphaFoldDB" id="A0A2T0ZY87"/>
<feature type="transmembrane region" description="Helical" evidence="9">
    <location>
        <begin position="218"/>
        <end position="237"/>
    </location>
</feature>
<dbReference type="EC" id="2.7.13.3" evidence="2"/>
<dbReference type="Gene3D" id="3.30.565.10">
    <property type="entry name" value="Histidine kinase-like ATPase, C-terminal domain"/>
    <property type="match status" value="1"/>
</dbReference>
<proteinExistence type="predicted"/>
<keyword evidence="6 12" id="KW-0418">Kinase</keyword>
<dbReference type="GO" id="GO:0016020">
    <property type="term" value="C:membrane"/>
    <property type="evidence" value="ECO:0007669"/>
    <property type="project" value="InterPro"/>
</dbReference>
<protein>
    <recommendedName>
        <fullName evidence="2">histidine kinase</fullName>
        <ecNumber evidence="2">2.7.13.3</ecNumber>
    </recommendedName>
</protein>
<dbReference type="CDD" id="cd16917">
    <property type="entry name" value="HATPase_UhpB-NarQ-NarX-like"/>
    <property type="match status" value="1"/>
</dbReference>
<evidence type="ECO:0000256" key="6">
    <source>
        <dbReference type="ARBA" id="ARBA00022777"/>
    </source>
</evidence>
<dbReference type="Proteomes" id="UP000237752">
    <property type="component" value="Unassembled WGS sequence"/>
</dbReference>
<feature type="transmembrane region" description="Helical" evidence="9">
    <location>
        <begin position="153"/>
        <end position="172"/>
    </location>
</feature>
<evidence type="ECO:0000256" key="2">
    <source>
        <dbReference type="ARBA" id="ARBA00012438"/>
    </source>
</evidence>
<feature type="transmembrane region" description="Helical" evidence="9">
    <location>
        <begin position="112"/>
        <end position="131"/>
    </location>
</feature>
<dbReference type="Pfam" id="PF02518">
    <property type="entry name" value="HATPase_c"/>
    <property type="match status" value="1"/>
</dbReference>
<dbReference type="GO" id="GO:0005524">
    <property type="term" value="F:ATP binding"/>
    <property type="evidence" value="ECO:0007669"/>
    <property type="project" value="UniProtKB-KW"/>
</dbReference>
<evidence type="ECO:0000256" key="5">
    <source>
        <dbReference type="ARBA" id="ARBA00022741"/>
    </source>
</evidence>
<feature type="transmembrane region" description="Helical" evidence="9">
    <location>
        <begin position="54"/>
        <end position="72"/>
    </location>
</feature>
<dbReference type="Pfam" id="PF07730">
    <property type="entry name" value="HisKA_3"/>
    <property type="match status" value="1"/>
</dbReference>
<evidence type="ECO:0000313" key="12">
    <source>
        <dbReference type="EMBL" id="PRZ41207.1"/>
    </source>
</evidence>
<gene>
    <name evidence="12" type="ORF">CLV47_11183</name>
</gene>
<dbReference type="InterPro" id="IPR050482">
    <property type="entry name" value="Sensor_HK_TwoCompSys"/>
</dbReference>
<keyword evidence="3" id="KW-0597">Phosphoprotein</keyword>
<evidence type="ECO:0000256" key="7">
    <source>
        <dbReference type="ARBA" id="ARBA00022840"/>
    </source>
</evidence>
<evidence type="ECO:0000256" key="8">
    <source>
        <dbReference type="ARBA" id="ARBA00023012"/>
    </source>
</evidence>
<dbReference type="GO" id="GO:0000155">
    <property type="term" value="F:phosphorelay sensor kinase activity"/>
    <property type="evidence" value="ECO:0007669"/>
    <property type="project" value="InterPro"/>
</dbReference>
<keyword evidence="7" id="KW-0067">ATP-binding</keyword>
<dbReference type="InterPro" id="IPR003594">
    <property type="entry name" value="HATPase_dom"/>
</dbReference>
<dbReference type="EMBL" id="PVUE01000011">
    <property type="protein sequence ID" value="PRZ41207.1"/>
    <property type="molecule type" value="Genomic_DNA"/>
</dbReference>
<dbReference type="InterPro" id="IPR036890">
    <property type="entry name" value="HATPase_C_sf"/>
</dbReference>
<feature type="transmembrane region" description="Helical" evidence="9">
    <location>
        <begin position="29"/>
        <end position="47"/>
    </location>
</feature>
<evidence type="ECO:0000256" key="3">
    <source>
        <dbReference type="ARBA" id="ARBA00022553"/>
    </source>
</evidence>
<keyword evidence="4" id="KW-0808">Transferase</keyword>
<name>A0A2T0ZY87_9ACTN</name>
<dbReference type="InterPro" id="IPR011712">
    <property type="entry name" value="Sig_transdc_His_kin_sub3_dim/P"/>
</dbReference>
<keyword evidence="9" id="KW-1133">Transmembrane helix</keyword>
<dbReference type="Gene3D" id="1.20.5.1930">
    <property type="match status" value="1"/>
</dbReference>
<evidence type="ECO:0000256" key="4">
    <source>
        <dbReference type="ARBA" id="ARBA00022679"/>
    </source>
</evidence>
<dbReference type="PANTHER" id="PTHR24421:SF10">
    <property type="entry name" value="NITRATE_NITRITE SENSOR PROTEIN NARQ"/>
    <property type="match status" value="1"/>
</dbReference>
<evidence type="ECO:0000259" key="10">
    <source>
        <dbReference type="Pfam" id="PF02518"/>
    </source>
</evidence>
<feature type="transmembrane region" description="Helical" evidence="9">
    <location>
        <begin position="184"/>
        <end position="206"/>
    </location>
</feature>
<comment type="caution">
    <text evidence="12">The sequence shown here is derived from an EMBL/GenBank/DDBJ whole genome shotgun (WGS) entry which is preliminary data.</text>
</comment>
<keyword evidence="9" id="KW-0472">Membrane</keyword>
<sequence length="565" mass="59556">MLAAAALGLGCIQLGVVLPGSGDVWWAHVLFAAVFWVYVAAGILAWLRRPSNRIGALLVFGGFMVFAASLANTDIPGIAAFGTVCATAVFAVTIHLLLAFPAGRLRTRASRATVVAAYVVSFVLQAPLYLFDKSAPSPLSVADRADLLLVGEWVQRAAGALVVVATAVILAQRLKRADAAHFRVLGPLFAYGMLAVLTISLRSFLLENIFGLSPLAGATVQLVVFGGIPIAFTLGVLRGGFARTGALDELGTWLGATGAARLSLVDALAQALGDNSVQIVFWVPEQKAWVDSSGTQIELPGPQAERASVELELAGARIGAIVYDAALNDDPDVVRAAGRVIAIAAEHERLLAELRASQDALWRSRARLVAAADRERRRIARDLHDGIQVRLVLLALEAQQIANAPESALATARQATALRVGIDAAAAELRRLVHDVMPSTLIERGLAAATEDLVDRMPVPTSLYLNITDGRLSERVESTAYFVIAEGLANALKHAKAQKLDVRVERAGDRLFVEVADDGTGGAALSVGNGLRGLADRVDVLGGRFHLDSELGVGTRLAADLPCAS</sequence>